<keyword evidence="3" id="KW-1185">Reference proteome</keyword>
<feature type="compositionally biased region" description="Basic and acidic residues" evidence="1">
    <location>
        <begin position="41"/>
        <end position="50"/>
    </location>
</feature>
<evidence type="ECO:0000313" key="2">
    <source>
        <dbReference type="EMBL" id="CAC5382963.1"/>
    </source>
</evidence>
<dbReference type="Proteomes" id="UP000507470">
    <property type="component" value="Unassembled WGS sequence"/>
</dbReference>
<accession>A0A6J8BH10</accession>
<protein>
    <submittedName>
        <fullName evidence="2">Uncharacterized protein</fullName>
    </submittedName>
</protein>
<evidence type="ECO:0000256" key="1">
    <source>
        <dbReference type="SAM" id="MobiDB-lite"/>
    </source>
</evidence>
<evidence type="ECO:0000313" key="3">
    <source>
        <dbReference type="Proteomes" id="UP000507470"/>
    </source>
</evidence>
<dbReference type="EMBL" id="CACVKT020003301">
    <property type="protein sequence ID" value="CAC5382963.1"/>
    <property type="molecule type" value="Genomic_DNA"/>
</dbReference>
<proteinExistence type="predicted"/>
<organism evidence="2 3">
    <name type="scientific">Mytilus coruscus</name>
    <name type="common">Sea mussel</name>
    <dbReference type="NCBI Taxonomy" id="42192"/>
    <lineage>
        <taxon>Eukaryota</taxon>
        <taxon>Metazoa</taxon>
        <taxon>Spiralia</taxon>
        <taxon>Lophotrochozoa</taxon>
        <taxon>Mollusca</taxon>
        <taxon>Bivalvia</taxon>
        <taxon>Autobranchia</taxon>
        <taxon>Pteriomorphia</taxon>
        <taxon>Mytilida</taxon>
        <taxon>Mytiloidea</taxon>
        <taxon>Mytilidae</taxon>
        <taxon>Mytilinae</taxon>
        <taxon>Mytilus</taxon>
    </lineage>
</organism>
<sequence length="168" mass="18836">MTVTYYKDDRDCHPWGRDDEKNHAGEVYRDQKSQHQGLSSGRDRLSGGREEAGGHLQVCLKCRGLGHQRTIVPVRGSNIKMASRRKADSGPRRTSAVEQMRPSGARQVHYIGQYGTSVAGAELERATEVGGIQRMIWTRREKEGRGKEVLNSGDESEENKEENGQKID</sequence>
<reference evidence="2 3" key="1">
    <citation type="submission" date="2020-06" db="EMBL/GenBank/DDBJ databases">
        <authorList>
            <person name="Li R."/>
            <person name="Bekaert M."/>
        </authorList>
    </citation>
    <scope>NUCLEOTIDE SEQUENCE [LARGE SCALE GENOMIC DNA]</scope>
    <source>
        <strain evidence="3">wild</strain>
    </source>
</reference>
<feature type="region of interest" description="Disordered" evidence="1">
    <location>
        <begin position="138"/>
        <end position="168"/>
    </location>
</feature>
<feature type="compositionally biased region" description="Basic and acidic residues" evidence="1">
    <location>
        <begin position="1"/>
        <end position="33"/>
    </location>
</feature>
<feature type="compositionally biased region" description="Basic and acidic residues" evidence="1">
    <location>
        <begin position="138"/>
        <end position="148"/>
    </location>
</feature>
<feature type="region of interest" description="Disordered" evidence="1">
    <location>
        <begin position="1"/>
        <end position="50"/>
    </location>
</feature>
<name>A0A6J8BH10_MYTCO</name>
<gene>
    <name evidence="2" type="ORF">MCOR_18751</name>
</gene>
<dbReference type="AlphaFoldDB" id="A0A6J8BH10"/>